<dbReference type="Proteomes" id="UP000317496">
    <property type="component" value="Chromosome"/>
</dbReference>
<evidence type="ECO:0000313" key="1">
    <source>
        <dbReference type="EMBL" id="QDO96301.1"/>
    </source>
</evidence>
<dbReference type="InterPro" id="IPR029063">
    <property type="entry name" value="SAM-dependent_MTases_sf"/>
</dbReference>
<protein>
    <submittedName>
        <fullName evidence="1">Uncharacterized protein</fullName>
    </submittedName>
</protein>
<keyword evidence="2" id="KW-1185">Reference proteome</keyword>
<accession>A0A516GXP5</accession>
<evidence type="ECO:0000313" key="2">
    <source>
        <dbReference type="Proteomes" id="UP000317496"/>
    </source>
</evidence>
<name>A0A516GXP5_9PROT</name>
<dbReference type="KEGG" id="fer:FNB15_02975"/>
<dbReference type="AlphaFoldDB" id="A0A516GXP5"/>
<dbReference type="RefSeq" id="WP_144067282.1">
    <property type="nucleotide sequence ID" value="NZ_CP041636.1"/>
</dbReference>
<gene>
    <name evidence="1" type="ORF">FNB15_02975</name>
</gene>
<sequence>MPVKFAERHFADRVIAGLQRGADILLHAVETVGRYLAIRRNADEVTAGKRLFQDLGLAERLVDLKGGALPPHWDDLSTLYRLVLAKKPGLVLEYGSGCSTVVIAAALQALEKSGHSATMVSIESNPHWRDHTAGKLGPDLSRFVDLRYMLPATEISWGEVRPRRRQFVWYPGDPRPLRMGVLTLAYPELENMVPDFIYLDGPAPDDAQGYRATNGRSLPAIVTDPLKMEARLKPGCTILVDGRQPNSMFLAGNFQRMWRATPDAGQNNTVFELLPG</sequence>
<dbReference type="Gene3D" id="3.40.50.150">
    <property type="entry name" value="Vaccinia Virus protein VP39"/>
    <property type="match status" value="1"/>
</dbReference>
<dbReference type="OrthoDB" id="823440at2"/>
<organism evidence="1 2">
    <name type="scientific">Ferrovibrio terrae</name>
    <dbReference type="NCBI Taxonomy" id="2594003"/>
    <lineage>
        <taxon>Bacteria</taxon>
        <taxon>Pseudomonadati</taxon>
        <taxon>Pseudomonadota</taxon>
        <taxon>Alphaproteobacteria</taxon>
        <taxon>Rhodospirillales</taxon>
        <taxon>Rhodospirillaceae</taxon>
        <taxon>Ferrovibrio</taxon>
    </lineage>
</organism>
<dbReference type="EMBL" id="CP041636">
    <property type="protein sequence ID" value="QDO96301.1"/>
    <property type="molecule type" value="Genomic_DNA"/>
</dbReference>
<proteinExistence type="predicted"/>
<reference evidence="1 2" key="1">
    <citation type="submission" date="2019-07" db="EMBL/GenBank/DDBJ databases">
        <title>Genome sequencing for Ferrovibrio sp. K5.</title>
        <authorList>
            <person name="Park S.-J."/>
        </authorList>
    </citation>
    <scope>NUCLEOTIDE SEQUENCE [LARGE SCALE GENOMIC DNA]</scope>
    <source>
        <strain evidence="1 2">K5</strain>
    </source>
</reference>